<comment type="caution">
    <text evidence="1">The sequence shown here is derived from an EMBL/GenBank/DDBJ whole genome shotgun (WGS) entry which is preliminary data.</text>
</comment>
<name>V6IUY3_9BACL</name>
<dbReference type="Proteomes" id="UP000018296">
    <property type="component" value="Unassembled WGS sequence"/>
</dbReference>
<protein>
    <submittedName>
        <fullName evidence="1">Uncharacterized protein</fullName>
    </submittedName>
</protein>
<dbReference type="STRING" id="1395513.P343_14365"/>
<accession>V6IUY3</accession>
<dbReference type="PATRIC" id="fig|1395513.3.peg.2915"/>
<proteinExistence type="predicted"/>
<evidence type="ECO:0000313" key="1">
    <source>
        <dbReference type="EMBL" id="EST11003.1"/>
    </source>
</evidence>
<sequence length="87" mass="10281">MNHSYQEWRKDWPNEARQPAWMMYGVNSSRCNLSDKKNKTNGCSDYFSCFQENESLFSFQKVAAVSVNEGERHHELNMNFILIKVNL</sequence>
<gene>
    <name evidence="1" type="ORF">P343_14365</name>
</gene>
<dbReference type="EMBL" id="AWTC01000015">
    <property type="protein sequence ID" value="EST11003.1"/>
    <property type="molecule type" value="Genomic_DNA"/>
</dbReference>
<evidence type="ECO:0000313" key="2">
    <source>
        <dbReference type="Proteomes" id="UP000018296"/>
    </source>
</evidence>
<organism evidence="1 2">
    <name type="scientific">Sporolactobacillus laevolacticus DSM 442</name>
    <dbReference type="NCBI Taxonomy" id="1395513"/>
    <lineage>
        <taxon>Bacteria</taxon>
        <taxon>Bacillati</taxon>
        <taxon>Bacillota</taxon>
        <taxon>Bacilli</taxon>
        <taxon>Bacillales</taxon>
        <taxon>Sporolactobacillaceae</taxon>
        <taxon>Sporolactobacillus</taxon>
    </lineage>
</organism>
<keyword evidence="2" id="KW-1185">Reference proteome</keyword>
<reference evidence="1 2" key="1">
    <citation type="journal article" date="2013" name="Genome Announc.">
        <title>Genome Sequence of Sporolactobacillus laevolacticus DSM442, an Efficient Polymer-Grade D-Lactate Producer from Agricultural Waste Cottonseed as a Nitrogen Source.</title>
        <authorList>
            <person name="Wang H."/>
            <person name="Wang L."/>
            <person name="Ju J."/>
            <person name="Yu B."/>
            <person name="Ma Y."/>
        </authorList>
    </citation>
    <scope>NUCLEOTIDE SEQUENCE [LARGE SCALE GENOMIC DNA]</scope>
    <source>
        <strain evidence="1 2">DSM 442</strain>
    </source>
</reference>
<dbReference type="AlphaFoldDB" id="V6IUY3"/>